<dbReference type="PANTHER" id="PTHR48022:SF2">
    <property type="entry name" value="PLASTIDIC GLUCOSE TRANSPORTER 4"/>
    <property type="match status" value="1"/>
</dbReference>
<comment type="similarity">
    <text evidence="2">Belongs to the major facilitator superfamily. Sugar transporter (TC 2.A.1.1) family.</text>
</comment>
<dbReference type="PROSITE" id="PS50850">
    <property type="entry name" value="MFS"/>
    <property type="match status" value="1"/>
</dbReference>
<dbReference type="Pfam" id="PF00083">
    <property type="entry name" value="Sugar_tr"/>
    <property type="match status" value="1"/>
</dbReference>
<comment type="subcellular location">
    <subcellularLocation>
        <location evidence="1">Membrane</location>
        <topology evidence="1">Multi-pass membrane protein</topology>
    </subcellularLocation>
</comment>
<evidence type="ECO:0000256" key="7">
    <source>
        <dbReference type="SAM" id="MobiDB-lite"/>
    </source>
</evidence>
<evidence type="ECO:0000313" key="10">
    <source>
        <dbReference type="EMBL" id="ODQ76775.1"/>
    </source>
</evidence>
<evidence type="ECO:0000256" key="1">
    <source>
        <dbReference type="ARBA" id="ARBA00004141"/>
    </source>
</evidence>
<dbReference type="AlphaFoldDB" id="A0A1E3QGE6"/>
<organism evidence="10 11">
    <name type="scientific">Lipomyces starkeyi NRRL Y-11557</name>
    <dbReference type="NCBI Taxonomy" id="675824"/>
    <lineage>
        <taxon>Eukaryota</taxon>
        <taxon>Fungi</taxon>
        <taxon>Dikarya</taxon>
        <taxon>Ascomycota</taxon>
        <taxon>Saccharomycotina</taxon>
        <taxon>Lipomycetes</taxon>
        <taxon>Lipomycetales</taxon>
        <taxon>Lipomycetaceae</taxon>
        <taxon>Lipomyces</taxon>
    </lineage>
</organism>
<feature type="domain" description="Major facilitator superfamily (MFS) profile" evidence="9">
    <location>
        <begin position="59"/>
        <end position="500"/>
    </location>
</feature>
<evidence type="ECO:0000256" key="6">
    <source>
        <dbReference type="ARBA" id="ARBA00023136"/>
    </source>
</evidence>
<dbReference type="GO" id="GO:0005351">
    <property type="term" value="F:carbohydrate:proton symporter activity"/>
    <property type="evidence" value="ECO:0007669"/>
    <property type="project" value="TreeGrafter"/>
</dbReference>
<keyword evidence="6 8" id="KW-0472">Membrane</keyword>
<keyword evidence="4 8" id="KW-0812">Transmembrane</keyword>
<feature type="compositionally biased region" description="Basic and acidic residues" evidence="7">
    <location>
        <begin position="1"/>
        <end position="10"/>
    </location>
</feature>
<evidence type="ECO:0000259" key="9">
    <source>
        <dbReference type="PROSITE" id="PS50850"/>
    </source>
</evidence>
<gene>
    <name evidence="10" type="ORF">LIPSTDRAFT_678</name>
</gene>
<feature type="transmembrane region" description="Helical" evidence="8">
    <location>
        <begin position="103"/>
        <end position="123"/>
    </location>
</feature>
<dbReference type="EMBL" id="KV454289">
    <property type="protein sequence ID" value="ODQ76775.1"/>
    <property type="molecule type" value="Genomic_DNA"/>
</dbReference>
<dbReference type="STRING" id="675824.A0A1E3QGE6"/>
<dbReference type="InterPro" id="IPR005828">
    <property type="entry name" value="MFS_sugar_transport-like"/>
</dbReference>
<evidence type="ECO:0000256" key="3">
    <source>
        <dbReference type="ARBA" id="ARBA00022448"/>
    </source>
</evidence>
<feature type="transmembrane region" description="Helical" evidence="8">
    <location>
        <begin position="348"/>
        <end position="370"/>
    </location>
</feature>
<dbReference type="InterPro" id="IPR003663">
    <property type="entry name" value="Sugar/inositol_transpt"/>
</dbReference>
<feature type="transmembrane region" description="Helical" evidence="8">
    <location>
        <begin position="314"/>
        <end position="336"/>
    </location>
</feature>
<feature type="transmembrane region" description="Helical" evidence="8">
    <location>
        <begin position="226"/>
        <end position="245"/>
    </location>
</feature>
<evidence type="ECO:0000256" key="5">
    <source>
        <dbReference type="ARBA" id="ARBA00022989"/>
    </source>
</evidence>
<feature type="transmembrane region" description="Helical" evidence="8">
    <location>
        <begin position="193"/>
        <end position="214"/>
    </location>
</feature>
<dbReference type="InterPro" id="IPR005829">
    <property type="entry name" value="Sugar_transporter_CS"/>
</dbReference>
<dbReference type="FunFam" id="1.20.1250.20:FF:000078">
    <property type="entry name" value="MFS maltose transporter, putative"/>
    <property type="match status" value="1"/>
</dbReference>
<feature type="transmembrane region" description="Helical" evidence="8">
    <location>
        <begin position="56"/>
        <end position="83"/>
    </location>
</feature>
<keyword evidence="3" id="KW-0813">Transport</keyword>
<reference evidence="10 11" key="1">
    <citation type="journal article" date="2016" name="Proc. Natl. Acad. Sci. U.S.A.">
        <title>Comparative genomics of biotechnologically important yeasts.</title>
        <authorList>
            <person name="Riley R."/>
            <person name="Haridas S."/>
            <person name="Wolfe K.H."/>
            <person name="Lopes M.R."/>
            <person name="Hittinger C.T."/>
            <person name="Goeker M."/>
            <person name="Salamov A.A."/>
            <person name="Wisecaver J.H."/>
            <person name="Long T.M."/>
            <person name="Calvey C.H."/>
            <person name="Aerts A.L."/>
            <person name="Barry K.W."/>
            <person name="Choi C."/>
            <person name="Clum A."/>
            <person name="Coughlan A.Y."/>
            <person name="Deshpande S."/>
            <person name="Douglass A.P."/>
            <person name="Hanson S.J."/>
            <person name="Klenk H.-P."/>
            <person name="LaButti K.M."/>
            <person name="Lapidus A."/>
            <person name="Lindquist E.A."/>
            <person name="Lipzen A.M."/>
            <person name="Meier-Kolthoff J.P."/>
            <person name="Ohm R.A."/>
            <person name="Otillar R.P."/>
            <person name="Pangilinan J.L."/>
            <person name="Peng Y."/>
            <person name="Rokas A."/>
            <person name="Rosa C.A."/>
            <person name="Scheuner C."/>
            <person name="Sibirny A.A."/>
            <person name="Slot J.C."/>
            <person name="Stielow J.B."/>
            <person name="Sun H."/>
            <person name="Kurtzman C.P."/>
            <person name="Blackwell M."/>
            <person name="Grigoriev I.V."/>
            <person name="Jeffries T.W."/>
        </authorList>
    </citation>
    <scope>NUCLEOTIDE SEQUENCE [LARGE SCALE GENOMIC DNA]</scope>
    <source>
        <strain evidence="10 11">NRRL Y-11557</strain>
    </source>
</reference>
<accession>A0A1E3QGE6</accession>
<protein>
    <recommendedName>
        <fullName evidence="9">Major facilitator superfamily (MFS) profile domain-containing protein</fullName>
    </recommendedName>
</protein>
<dbReference type="PROSITE" id="PS00217">
    <property type="entry name" value="SUGAR_TRANSPORT_2"/>
    <property type="match status" value="1"/>
</dbReference>
<dbReference type="InterPro" id="IPR050360">
    <property type="entry name" value="MFS_Sugar_Transporters"/>
</dbReference>
<evidence type="ECO:0000313" key="11">
    <source>
        <dbReference type="Proteomes" id="UP000094385"/>
    </source>
</evidence>
<keyword evidence="11" id="KW-1185">Reference proteome</keyword>
<dbReference type="GO" id="GO:0016020">
    <property type="term" value="C:membrane"/>
    <property type="evidence" value="ECO:0007669"/>
    <property type="project" value="UniProtKB-SubCell"/>
</dbReference>
<dbReference type="OrthoDB" id="6612291at2759"/>
<proteinExistence type="inferred from homology"/>
<feature type="transmembrane region" description="Helical" evidence="8">
    <location>
        <begin position="377"/>
        <end position="397"/>
    </location>
</feature>
<dbReference type="PANTHER" id="PTHR48022">
    <property type="entry name" value="PLASTIDIC GLUCOSE TRANSPORTER 4"/>
    <property type="match status" value="1"/>
</dbReference>
<feature type="transmembrane region" description="Helical" evidence="8">
    <location>
        <begin position="478"/>
        <end position="494"/>
    </location>
</feature>
<feature type="transmembrane region" description="Helical" evidence="8">
    <location>
        <begin position="159"/>
        <end position="181"/>
    </location>
</feature>
<name>A0A1E3QGE6_LIPST</name>
<evidence type="ECO:0000256" key="4">
    <source>
        <dbReference type="ARBA" id="ARBA00022692"/>
    </source>
</evidence>
<dbReference type="NCBIfam" id="TIGR00879">
    <property type="entry name" value="SP"/>
    <property type="match status" value="1"/>
</dbReference>
<feature type="transmembrane region" description="Helical" evidence="8">
    <location>
        <begin position="409"/>
        <end position="431"/>
    </location>
</feature>
<evidence type="ECO:0000256" key="2">
    <source>
        <dbReference type="ARBA" id="ARBA00010992"/>
    </source>
</evidence>
<dbReference type="Gene3D" id="1.20.1250.20">
    <property type="entry name" value="MFS general substrate transporter like domains"/>
    <property type="match status" value="1"/>
</dbReference>
<dbReference type="InterPro" id="IPR020846">
    <property type="entry name" value="MFS_dom"/>
</dbReference>
<keyword evidence="5 8" id="KW-1133">Transmembrane helix</keyword>
<evidence type="ECO:0000256" key="8">
    <source>
        <dbReference type="SAM" id="Phobius"/>
    </source>
</evidence>
<sequence length="699" mass="78292">MDKKSAHYLEETAAASPEKQVTDVQDWSEINQDAAEATAAEHSFTFWQGIKAYRKAAFWSFIVSMTIIMEGYDTALLGNFYAYPAFKEKYGSLYEGSYQISSPWMNMLSYLQMITNIIAAQVAGSLSQRYGYRPLLLSSLVIMSGAIFVTFFAPNLPVLLVGELLCGIPWGIFAVLAPSYASEVCPVVLRGYLTAYLNLCWVIGQLINAGVVYGLQDYSGEWSYRIPFAIQWVWVIPLFGLIFLAPESPWWYVRKGRLEEAERSLNRLSQKSAAINTKQMVAMMVHTDNFEKEQESGTSILDCFKGSNLRRTEIACAIYAIQPMTGGGQIPGSYFFEQIGLSVRESFGMGLGATAVAFCTSILAWVVIGLSGRRRMLLSGMAGMVIVLLIIGFLALGPSSNHTIPWAQGALALVFNVCYNLSAGTLAFTIFSEVSSTRLRGRTIALAKNVNAVSGIAVGVVSPYFINPENLNWKGKVGFFWAGVNFLWMVWAYFRLPELKGRTYEEIDILFTKGVKARDFRKFVVDLNIRWLNFKQMYQIDNVGFSLSGKISGIAAKSLCFCREIIDRCIDLRPVVYDCCPKVPCINFFGAYAKEQECPKCHEERFQILGTTKKARKSFTYIPLRPRIHALFGQAELARRILEYPAEVMSRCQDELGPVMDIWNGDLMKRLREAGYFKKKTEIALTLSVDGVQLVKKGT</sequence>
<dbReference type="Proteomes" id="UP000094385">
    <property type="component" value="Unassembled WGS sequence"/>
</dbReference>
<feature type="region of interest" description="Disordered" evidence="7">
    <location>
        <begin position="1"/>
        <end position="20"/>
    </location>
</feature>
<dbReference type="InterPro" id="IPR036259">
    <property type="entry name" value="MFS_trans_sf"/>
</dbReference>
<feature type="transmembrane region" description="Helical" evidence="8">
    <location>
        <begin position="135"/>
        <end position="153"/>
    </location>
</feature>
<feature type="transmembrane region" description="Helical" evidence="8">
    <location>
        <begin position="443"/>
        <end position="466"/>
    </location>
</feature>
<dbReference type="SUPFAM" id="SSF103473">
    <property type="entry name" value="MFS general substrate transporter"/>
    <property type="match status" value="1"/>
</dbReference>